<dbReference type="EMBL" id="SNRW01013301">
    <property type="protein sequence ID" value="KAA6372780.1"/>
    <property type="molecule type" value="Genomic_DNA"/>
</dbReference>
<evidence type="ECO:0000313" key="3">
    <source>
        <dbReference type="Proteomes" id="UP000324800"/>
    </source>
</evidence>
<comment type="caution">
    <text evidence="2">The sequence shown here is derived from an EMBL/GenBank/DDBJ whole genome shotgun (WGS) entry which is preliminary data.</text>
</comment>
<reference evidence="2 3" key="1">
    <citation type="submission" date="2019-03" db="EMBL/GenBank/DDBJ databases">
        <title>Single cell metagenomics reveals metabolic interactions within the superorganism composed of flagellate Streblomastix strix and complex community of Bacteroidetes bacteria on its surface.</title>
        <authorList>
            <person name="Treitli S.C."/>
            <person name="Kolisko M."/>
            <person name="Husnik F."/>
            <person name="Keeling P."/>
            <person name="Hampl V."/>
        </authorList>
    </citation>
    <scope>NUCLEOTIDE SEQUENCE [LARGE SCALE GENOMIC DNA]</scope>
    <source>
        <strain evidence="2">ST1C</strain>
    </source>
</reference>
<evidence type="ECO:0000313" key="2">
    <source>
        <dbReference type="EMBL" id="KAA6372780.1"/>
    </source>
</evidence>
<dbReference type="Proteomes" id="UP000324800">
    <property type="component" value="Unassembled WGS sequence"/>
</dbReference>
<feature type="compositionally biased region" description="Polar residues" evidence="1">
    <location>
        <begin position="13"/>
        <end position="27"/>
    </location>
</feature>
<evidence type="ECO:0000256" key="1">
    <source>
        <dbReference type="SAM" id="MobiDB-lite"/>
    </source>
</evidence>
<gene>
    <name evidence="2" type="ORF">EZS28_031695</name>
</gene>
<sequence>MENIILQPRDPSAVNQPVSPNQDANQAPIQAGTGLLQNLGVPNWLQSMSNAVPHTPEEDLIQKQLNVVIKVFELYQDQNAEDFDPAGERASEEEISEIDKRIKSCI</sequence>
<accession>A0A5J4URQ5</accession>
<organism evidence="2 3">
    <name type="scientific">Streblomastix strix</name>
    <dbReference type="NCBI Taxonomy" id="222440"/>
    <lineage>
        <taxon>Eukaryota</taxon>
        <taxon>Metamonada</taxon>
        <taxon>Preaxostyla</taxon>
        <taxon>Oxymonadida</taxon>
        <taxon>Streblomastigidae</taxon>
        <taxon>Streblomastix</taxon>
    </lineage>
</organism>
<dbReference type="AlphaFoldDB" id="A0A5J4URQ5"/>
<protein>
    <submittedName>
        <fullName evidence="2">Uncharacterized protein</fullName>
    </submittedName>
</protein>
<feature type="region of interest" description="Disordered" evidence="1">
    <location>
        <begin position="1"/>
        <end position="27"/>
    </location>
</feature>
<proteinExistence type="predicted"/>
<name>A0A5J4URQ5_9EUKA</name>